<name>A0A4Q9PMT0_9APHY</name>
<protein>
    <submittedName>
        <fullName evidence="2">Uncharacterized protein</fullName>
    </submittedName>
</protein>
<keyword evidence="3" id="KW-1185">Reference proteome</keyword>
<feature type="region of interest" description="Disordered" evidence="1">
    <location>
        <begin position="21"/>
        <end position="42"/>
    </location>
</feature>
<dbReference type="EMBL" id="ML145166">
    <property type="protein sequence ID" value="TBU55550.1"/>
    <property type="molecule type" value="Genomic_DNA"/>
</dbReference>
<gene>
    <name evidence="2" type="ORF">BD310DRAFT_933342</name>
</gene>
<evidence type="ECO:0000313" key="2">
    <source>
        <dbReference type="EMBL" id="TBU55550.1"/>
    </source>
</evidence>
<dbReference type="Proteomes" id="UP000292082">
    <property type="component" value="Unassembled WGS sequence"/>
</dbReference>
<feature type="non-terminal residue" evidence="2">
    <location>
        <position position="1"/>
    </location>
</feature>
<proteinExistence type="predicted"/>
<sequence length="67" mass="7284">TKDDLVGDCIICREWWATGRTASEEEEGRHPQPSLMRSSAHGLPRSCDVLDSGAGQEQHAVPVSLPI</sequence>
<accession>A0A4Q9PMT0</accession>
<evidence type="ECO:0000256" key="1">
    <source>
        <dbReference type="SAM" id="MobiDB-lite"/>
    </source>
</evidence>
<feature type="non-terminal residue" evidence="2">
    <location>
        <position position="67"/>
    </location>
</feature>
<reference evidence="2 3" key="1">
    <citation type="submission" date="2019-01" db="EMBL/GenBank/DDBJ databases">
        <title>Draft genome sequences of three monokaryotic isolates of the white-rot basidiomycete fungus Dichomitus squalens.</title>
        <authorList>
            <consortium name="DOE Joint Genome Institute"/>
            <person name="Lopez S.C."/>
            <person name="Andreopoulos B."/>
            <person name="Pangilinan J."/>
            <person name="Lipzen A."/>
            <person name="Riley R."/>
            <person name="Ahrendt S."/>
            <person name="Ng V."/>
            <person name="Barry K."/>
            <person name="Daum C."/>
            <person name="Grigoriev I.V."/>
            <person name="Hilden K.S."/>
            <person name="Makela M.R."/>
            <person name="de Vries R.P."/>
        </authorList>
    </citation>
    <scope>NUCLEOTIDE SEQUENCE [LARGE SCALE GENOMIC DNA]</scope>
    <source>
        <strain evidence="2 3">CBS 464.89</strain>
    </source>
</reference>
<dbReference type="AlphaFoldDB" id="A0A4Q9PMT0"/>
<evidence type="ECO:0000313" key="3">
    <source>
        <dbReference type="Proteomes" id="UP000292082"/>
    </source>
</evidence>
<organism evidence="2 3">
    <name type="scientific">Dichomitus squalens</name>
    <dbReference type="NCBI Taxonomy" id="114155"/>
    <lineage>
        <taxon>Eukaryota</taxon>
        <taxon>Fungi</taxon>
        <taxon>Dikarya</taxon>
        <taxon>Basidiomycota</taxon>
        <taxon>Agaricomycotina</taxon>
        <taxon>Agaricomycetes</taxon>
        <taxon>Polyporales</taxon>
        <taxon>Polyporaceae</taxon>
        <taxon>Dichomitus</taxon>
    </lineage>
</organism>